<dbReference type="AlphaFoldDB" id="A0A821S7R6"/>
<name>A0A821S7R6_9NEOP</name>
<evidence type="ECO:0000313" key="2">
    <source>
        <dbReference type="EMBL" id="CAF4854156.1"/>
    </source>
</evidence>
<comment type="caution">
    <text evidence="2">The sequence shown here is derived from an EMBL/GenBank/DDBJ whole genome shotgun (WGS) entry which is preliminary data.</text>
</comment>
<evidence type="ECO:0000256" key="1">
    <source>
        <dbReference type="SAM" id="Phobius"/>
    </source>
</evidence>
<dbReference type="Proteomes" id="UP000663880">
    <property type="component" value="Unassembled WGS sequence"/>
</dbReference>
<organism evidence="2 3">
    <name type="scientific">Pieris macdunnoughi</name>
    <dbReference type="NCBI Taxonomy" id="345717"/>
    <lineage>
        <taxon>Eukaryota</taxon>
        <taxon>Metazoa</taxon>
        <taxon>Ecdysozoa</taxon>
        <taxon>Arthropoda</taxon>
        <taxon>Hexapoda</taxon>
        <taxon>Insecta</taxon>
        <taxon>Pterygota</taxon>
        <taxon>Neoptera</taxon>
        <taxon>Endopterygota</taxon>
        <taxon>Lepidoptera</taxon>
        <taxon>Glossata</taxon>
        <taxon>Ditrysia</taxon>
        <taxon>Papilionoidea</taxon>
        <taxon>Pieridae</taxon>
        <taxon>Pierinae</taxon>
        <taxon>Pieris</taxon>
    </lineage>
</organism>
<feature type="transmembrane region" description="Helical" evidence="1">
    <location>
        <begin position="7"/>
        <end position="31"/>
    </location>
</feature>
<protein>
    <submittedName>
        <fullName evidence="2">Uncharacterized protein</fullName>
    </submittedName>
</protein>
<keyword evidence="1" id="KW-0812">Transmembrane</keyword>
<sequence>MLVVSRLFCVSISINMKYIAFAFVFILQGLVVNSLTNTVDTFEFGVNTGIVSFTTSGNIGLLEKHVEIPIKLPRCMRLTYVRVDVDNLLGPPKVDLNSDANIVIIQYRPLQFSKSSYTIVAKAIPTPFCSM</sequence>
<accession>A0A821S7R6</accession>
<keyword evidence="1" id="KW-1133">Transmembrane helix</keyword>
<dbReference type="OrthoDB" id="7487540at2759"/>
<keyword evidence="1" id="KW-0472">Membrane</keyword>
<proteinExistence type="predicted"/>
<reference evidence="2" key="1">
    <citation type="submission" date="2021-02" db="EMBL/GenBank/DDBJ databases">
        <authorList>
            <person name="Steward A R."/>
        </authorList>
    </citation>
    <scope>NUCLEOTIDE SEQUENCE</scope>
</reference>
<dbReference type="EMBL" id="CAJOBZ010000017">
    <property type="protein sequence ID" value="CAF4854156.1"/>
    <property type="molecule type" value="Genomic_DNA"/>
</dbReference>
<gene>
    <name evidence="2" type="ORF">PMACD_LOCUS7325</name>
</gene>
<evidence type="ECO:0000313" key="3">
    <source>
        <dbReference type="Proteomes" id="UP000663880"/>
    </source>
</evidence>
<keyword evidence="3" id="KW-1185">Reference proteome</keyword>